<proteinExistence type="predicted"/>
<gene>
    <name evidence="1" type="ORF">CTLFYP3_02679</name>
</gene>
<sequence>MFNQSRAILSKDPTLKLSEMYDRYMEDEGLMNMYTETDKSIIVRTSLSILGAFVIGGPAGAVTAAIGTITGEALSFTIDTYTNFFNYTTWVGLRYGFSGRYANRMWYYLTGEAN</sequence>
<accession>A0A6N3FH25</accession>
<name>A0A6N3FH25_9CLOT</name>
<protein>
    <submittedName>
        <fullName evidence="1">Uncharacterized protein</fullName>
    </submittedName>
</protein>
<dbReference type="AlphaFoldDB" id="A0A6N3FH25"/>
<dbReference type="RefSeq" id="WP_156627134.1">
    <property type="nucleotide sequence ID" value="NZ_CACRTO010000037.1"/>
</dbReference>
<organism evidence="1">
    <name type="scientific">Clostridium tertium</name>
    <dbReference type="NCBI Taxonomy" id="1559"/>
    <lineage>
        <taxon>Bacteria</taxon>
        <taxon>Bacillati</taxon>
        <taxon>Bacillota</taxon>
        <taxon>Clostridia</taxon>
        <taxon>Eubacteriales</taxon>
        <taxon>Clostridiaceae</taxon>
        <taxon>Clostridium</taxon>
    </lineage>
</organism>
<reference evidence="1" key="1">
    <citation type="submission" date="2019-11" db="EMBL/GenBank/DDBJ databases">
        <authorList>
            <person name="Feng L."/>
        </authorList>
    </citation>
    <scope>NUCLEOTIDE SEQUENCE</scope>
    <source>
        <strain evidence="1">CTertiumLFYP3</strain>
    </source>
</reference>
<dbReference type="EMBL" id="CACRTO010000037">
    <property type="protein sequence ID" value="VYU51401.1"/>
    <property type="molecule type" value="Genomic_DNA"/>
</dbReference>
<evidence type="ECO:0000313" key="1">
    <source>
        <dbReference type="EMBL" id="VYU51401.1"/>
    </source>
</evidence>